<dbReference type="SUPFAM" id="SSF53901">
    <property type="entry name" value="Thiolase-like"/>
    <property type="match status" value="2"/>
</dbReference>
<dbReference type="Pfam" id="PF01796">
    <property type="entry name" value="OB_ChsH2_C"/>
    <property type="match status" value="1"/>
</dbReference>
<dbReference type="EMBL" id="BAABFO010000008">
    <property type="protein sequence ID" value="GAA4331177.1"/>
    <property type="molecule type" value="Genomic_DNA"/>
</dbReference>
<dbReference type="SUPFAM" id="SSF50249">
    <property type="entry name" value="Nucleic acid-binding proteins"/>
    <property type="match status" value="1"/>
</dbReference>
<dbReference type="InterPro" id="IPR012340">
    <property type="entry name" value="NA-bd_OB-fold"/>
</dbReference>
<evidence type="ECO:0000259" key="3">
    <source>
        <dbReference type="Pfam" id="PF22691"/>
    </source>
</evidence>
<evidence type="ECO:0000259" key="2">
    <source>
        <dbReference type="Pfam" id="PF01796"/>
    </source>
</evidence>
<dbReference type="CDD" id="cd00829">
    <property type="entry name" value="SCP-x_thiolase"/>
    <property type="match status" value="1"/>
</dbReference>
<feature type="domain" description="ChsH2 C-terminal OB-fold" evidence="2">
    <location>
        <begin position="54"/>
        <end position="112"/>
    </location>
</feature>
<proteinExistence type="predicted"/>
<dbReference type="Proteomes" id="UP001501671">
    <property type="component" value="Unassembled WGS sequence"/>
</dbReference>
<dbReference type="Pfam" id="PF22691">
    <property type="entry name" value="Thiolase_C_1"/>
    <property type="match status" value="1"/>
</dbReference>
<dbReference type="InterPro" id="IPR016039">
    <property type="entry name" value="Thiolase-like"/>
</dbReference>
<dbReference type="PANTHER" id="PTHR42870:SF1">
    <property type="entry name" value="NON-SPECIFIC LIPID-TRANSFER PROTEIN-LIKE 2"/>
    <property type="match status" value="1"/>
</dbReference>
<feature type="region of interest" description="Disordered" evidence="1">
    <location>
        <begin position="127"/>
        <end position="148"/>
    </location>
</feature>
<dbReference type="Gene3D" id="3.40.47.10">
    <property type="match status" value="1"/>
</dbReference>
<evidence type="ECO:0000313" key="5">
    <source>
        <dbReference type="Proteomes" id="UP001501671"/>
    </source>
</evidence>
<dbReference type="InterPro" id="IPR002878">
    <property type="entry name" value="ChsH2_C"/>
</dbReference>
<dbReference type="PANTHER" id="PTHR42870">
    <property type="entry name" value="ACETYL-COA C-ACETYLTRANSFERASE"/>
    <property type="match status" value="1"/>
</dbReference>
<organism evidence="4 5">
    <name type="scientific">Pigmentiphaga soli</name>
    <dbReference type="NCBI Taxonomy" id="1007095"/>
    <lineage>
        <taxon>Bacteria</taxon>
        <taxon>Pseudomonadati</taxon>
        <taxon>Pseudomonadota</taxon>
        <taxon>Betaproteobacteria</taxon>
        <taxon>Burkholderiales</taxon>
        <taxon>Alcaligenaceae</taxon>
        <taxon>Pigmentiphaga</taxon>
    </lineage>
</organism>
<comment type="caution">
    <text evidence="4">The sequence shown here is derived from an EMBL/GenBank/DDBJ whole genome shotgun (WGS) entry which is preliminary data.</text>
</comment>
<sequence length="565" mass="58570">MQTLHDRADTSPLETYRRYCREGKLAYQVDPATGRAVFFPRLVAPGTGSTGLQWRTSAGLGTVHATTVCHRKGEASYNLALVDMDEGFRLLSRVEGIAPESVAIGLRVRVTMRDEAEQEAPYPVFVPAEGDAAGQPPSAGPTAGGQAGLPVSSAGAGSACAAAPSSASVPAAASGPAPAIRRGAGLRGRIAVVGTAESDLGEVAPGITPVDLMAQAACRALDDCGLSLRDVDGVFAATGQVRLSTLALCQYLGIHPRYSDATVIGGSSFMAHVLHAAAAIEAGLCEVALVAYGSTQRTIGRSRVRAAEPEPYESPYRPILPAAAYALATSRYFREFGATREQLAEVAVAARQWALLNPAAWEKEPLTVEQVLGARMVCDPLTVRDCCLVTDGGGAIVLTSAERARSLKRPPAYVLGAGEALSHQNIACMENLTTTAAVESGRRAYEMAGVSARDVDVAQLYDAFTITPILFLEDLGFCPKGEGARFVGGGRIAPGGELPLNTNGGGLSYCHPGMYGLLALIEAVRQVQGVAGKRQVAKCDVALAHGNGGVLSSQSTVILGGEAAL</sequence>
<dbReference type="NCBIfam" id="NF004811">
    <property type="entry name" value="PRK06158.1"/>
    <property type="match status" value="1"/>
</dbReference>
<gene>
    <name evidence="4" type="ORF">GCM10023144_19500</name>
</gene>
<name>A0ABP8GX07_9BURK</name>
<evidence type="ECO:0000313" key="4">
    <source>
        <dbReference type="EMBL" id="GAA4331177.1"/>
    </source>
</evidence>
<dbReference type="InterPro" id="IPR055140">
    <property type="entry name" value="Thiolase_C_2"/>
</dbReference>
<evidence type="ECO:0008006" key="6">
    <source>
        <dbReference type="Google" id="ProtNLM"/>
    </source>
</evidence>
<reference evidence="5" key="1">
    <citation type="journal article" date="2019" name="Int. J. Syst. Evol. Microbiol.">
        <title>The Global Catalogue of Microorganisms (GCM) 10K type strain sequencing project: providing services to taxonomists for standard genome sequencing and annotation.</title>
        <authorList>
            <consortium name="The Broad Institute Genomics Platform"/>
            <consortium name="The Broad Institute Genome Sequencing Center for Infectious Disease"/>
            <person name="Wu L."/>
            <person name="Ma J."/>
        </authorList>
    </citation>
    <scope>NUCLEOTIDE SEQUENCE [LARGE SCALE GENOMIC DNA]</scope>
    <source>
        <strain evidence="5">JCM 17666</strain>
    </source>
</reference>
<accession>A0ABP8GX07</accession>
<feature type="domain" description="Thiolase C-terminal" evidence="3">
    <location>
        <begin position="418"/>
        <end position="560"/>
    </location>
</feature>
<protein>
    <recommendedName>
        <fullName evidence="6">Thiolase</fullName>
    </recommendedName>
</protein>
<evidence type="ECO:0000256" key="1">
    <source>
        <dbReference type="SAM" id="MobiDB-lite"/>
    </source>
</evidence>
<keyword evidence="5" id="KW-1185">Reference proteome</keyword>